<dbReference type="EMBL" id="CP104067">
    <property type="protein sequence ID" value="WAH41833.1"/>
    <property type="molecule type" value="Genomic_DNA"/>
</dbReference>
<dbReference type="Proteomes" id="UP001164761">
    <property type="component" value="Chromosome"/>
</dbReference>
<accession>A0ABY6ZG43</accession>
<protein>
    <submittedName>
        <fullName evidence="1">YwmB family TATA-box binding protein</fullName>
    </submittedName>
</protein>
<dbReference type="Gene3D" id="3.30.360.40">
    <property type="entry name" value="YwmB-like"/>
    <property type="match status" value="1"/>
</dbReference>
<dbReference type="InterPro" id="IPR036209">
    <property type="entry name" value="YwmB-like_sf"/>
</dbReference>
<reference evidence="1" key="1">
    <citation type="submission" date="2022-08" db="EMBL/GenBank/DDBJ databases">
        <title>Alicyclobacillus fastidiosus DSM 17978, complete genome.</title>
        <authorList>
            <person name="Wang Q."/>
            <person name="Cai R."/>
            <person name="Wang Z."/>
        </authorList>
    </citation>
    <scope>NUCLEOTIDE SEQUENCE</scope>
    <source>
        <strain evidence="1">DSM 17978</strain>
    </source>
</reference>
<keyword evidence="2" id="KW-1185">Reference proteome</keyword>
<name>A0ABY6ZG43_9BACL</name>
<organism evidence="1 2">
    <name type="scientific">Alicyclobacillus fastidiosus</name>
    <dbReference type="NCBI Taxonomy" id="392011"/>
    <lineage>
        <taxon>Bacteria</taxon>
        <taxon>Bacillati</taxon>
        <taxon>Bacillota</taxon>
        <taxon>Bacilli</taxon>
        <taxon>Bacillales</taxon>
        <taxon>Alicyclobacillaceae</taxon>
        <taxon>Alicyclobacillus</taxon>
    </lineage>
</organism>
<dbReference type="RefSeq" id="WP_268005732.1">
    <property type="nucleotide sequence ID" value="NZ_CP104067.1"/>
</dbReference>
<evidence type="ECO:0000313" key="2">
    <source>
        <dbReference type="Proteomes" id="UP001164761"/>
    </source>
</evidence>
<dbReference type="InterPro" id="IPR014794">
    <property type="entry name" value="DUF1779"/>
</dbReference>
<sequence length="294" mass="31703">MAQTNAQQRRARLRRRRIKRRVKQFVWAGVFVAIGACLVHGPSATTAQASTGGQAASSAVQSSDGTRQFNYLNTVFSATGATPTGYAIHDWTVLDANYHSEQQLEAIGLQLEQEFDLTNAKVTTRSEQNEKFYQVDGIWSGSTEVQMVLTSLQGGVVSPQTTSTGSETVLTVTALGSSADLNLFSSQYDAIEQTVASVQGTPQMSAYFTGSLPAMTNEQQANAIAGNALKSVHASTVEALRTTYETSLSGYSGDPLTYIDTNGKRMDVQVAVHDDTYHHRTDVLVGTPIITTTY</sequence>
<proteinExistence type="predicted"/>
<dbReference type="Pfam" id="PF08680">
    <property type="entry name" value="DUF1779"/>
    <property type="match status" value="1"/>
</dbReference>
<dbReference type="SUPFAM" id="SSF143842">
    <property type="entry name" value="YwmB-like"/>
    <property type="match status" value="1"/>
</dbReference>
<gene>
    <name evidence="1" type="ORF">NZD89_27130</name>
</gene>
<evidence type="ECO:0000313" key="1">
    <source>
        <dbReference type="EMBL" id="WAH41833.1"/>
    </source>
</evidence>